<keyword evidence="2" id="KW-1185">Reference proteome</keyword>
<dbReference type="HOGENOM" id="CLU_2123876_0_0_1"/>
<organism evidence="1 2">
    <name type="scientific">Lottia gigantea</name>
    <name type="common">Giant owl limpet</name>
    <dbReference type="NCBI Taxonomy" id="225164"/>
    <lineage>
        <taxon>Eukaryota</taxon>
        <taxon>Metazoa</taxon>
        <taxon>Spiralia</taxon>
        <taxon>Lophotrochozoa</taxon>
        <taxon>Mollusca</taxon>
        <taxon>Gastropoda</taxon>
        <taxon>Patellogastropoda</taxon>
        <taxon>Lottioidea</taxon>
        <taxon>Lottiidae</taxon>
        <taxon>Lottia</taxon>
    </lineage>
</organism>
<reference evidence="1 2" key="1">
    <citation type="journal article" date="2013" name="Nature">
        <title>Insights into bilaterian evolution from three spiralian genomes.</title>
        <authorList>
            <person name="Simakov O."/>
            <person name="Marletaz F."/>
            <person name="Cho S.J."/>
            <person name="Edsinger-Gonzales E."/>
            <person name="Havlak P."/>
            <person name="Hellsten U."/>
            <person name="Kuo D.H."/>
            <person name="Larsson T."/>
            <person name="Lv J."/>
            <person name="Arendt D."/>
            <person name="Savage R."/>
            <person name="Osoegawa K."/>
            <person name="de Jong P."/>
            <person name="Grimwood J."/>
            <person name="Chapman J.A."/>
            <person name="Shapiro H."/>
            <person name="Aerts A."/>
            <person name="Otillar R.P."/>
            <person name="Terry A.Y."/>
            <person name="Boore J.L."/>
            <person name="Grigoriev I.V."/>
            <person name="Lindberg D.R."/>
            <person name="Seaver E.C."/>
            <person name="Weisblat D.A."/>
            <person name="Putnam N.H."/>
            <person name="Rokhsar D.S."/>
        </authorList>
    </citation>
    <scope>NUCLEOTIDE SEQUENCE [LARGE SCALE GENOMIC DNA]</scope>
</reference>
<dbReference type="EMBL" id="KB201750">
    <property type="protein sequence ID" value="ESO94798.1"/>
    <property type="molecule type" value="Genomic_DNA"/>
</dbReference>
<gene>
    <name evidence="1" type="ORF">LOTGIDRAFT_232252</name>
</gene>
<dbReference type="GeneID" id="20248853"/>
<evidence type="ECO:0000313" key="1">
    <source>
        <dbReference type="EMBL" id="ESO94798.1"/>
    </source>
</evidence>
<protein>
    <submittedName>
        <fullName evidence="1">Uncharacterized protein</fullName>
    </submittedName>
</protein>
<name>V3ZTK6_LOTGI</name>
<dbReference type="Proteomes" id="UP000030746">
    <property type="component" value="Unassembled WGS sequence"/>
</dbReference>
<proteinExistence type="predicted"/>
<sequence length="114" mass="12874">MSNFNDQFSSSEIRKIKDLIYSYKDVFSLSDMDKGGKIETQWLNPEEPYVDTRVVSMEDFLQATTGSRAIVKNAATVNTCAPSITITQTELNQDYCFFENSMINITVAYGFGIN</sequence>
<dbReference type="CTD" id="20248853"/>
<accession>V3ZTK6</accession>
<evidence type="ECO:0000313" key="2">
    <source>
        <dbReference type="Proteomes" id="UP000030746"/>
    </source>
</evidence>
<dbReference type="AlphaFoldDB" id="V3ZTK6"/>
<dbReference type="OrthoDB" id="6142725at2759"/>
<dbReference type="RefSeq" id="XP_009054539.1">
    <property type="nucleotide sequence ID" value="XM_009056291.1"/>
</dbReference>
<dbReference type="KEGG" id="lgi:LOTGIDRAFT_232252"/>